<dbReference type="Pfam" id="PF08163">
    <property type="entry name" value="DNAPKcs_CC3"/>
    <property type="match status" value="1"/>
</dbReference>
<evidence type="ECO:0000313" key="17">
    <source>
        <dbReference type="EMBL" id="TPX36936.1"/>
    </source>
</evidence>
<dbReference type="Pfam" id="PF20500">
    <property type="entry name" value="DNA-PKcs_N"/>
    <property type="match status" value="2"/>
</dbReference>
<keyword evidence="7" id="KW-0547">Nucleotide-binding</keyword>
<evidence type="ECO:0000256" key="13">
    <source>
        <dbReference type="ARBA" id="ARBA00047899"/>
    </source>
</evidence>
<evidence type="ECO:0000256" key="8">
    <source>
        <dbReference type="ARBA" id="ARBA00022763"/>
    </source>
</evidence>
<dbReference type="EMBL" id="QEAO01000003">
    <property type="protein sequence ID" value="TPX36936.1"/>
    <property type="molecule type" value="Genomic_DNA"/>
</dbReference>
<dbReference type="InterPro" id="IPR018936">
    <property type="entry name" value="PI3/4_kinase_CS"/>
</dbReference>
<dbReference type="Pfam" id="PF00454">
    <property type="entry name" value="PI3_PI4_kinase"/>
    <property type="match status" value="1"/>
</dbReference>
<keyword evidence="12" id="KW-0539">Nucleus</keyword>
<comment type="subcellular location">
    <subcellularLocation>
        <location evidence="1">Nucleus</location>
        <location evidence="1">Nucleolus</location>
    </subcellularLocation>
</comment>
<feature type="domain" description="FATC" evidence="16">
    <location>
        <begin position="3974"/>
        <end position="4006"/>
    </location>
</feature>
<dbReference type="GO" id="GO:0004677">
    <property type="term" value="F:DNA-dependent protein kinase activity"/>
    <property type="evidence" value="ECO:0007669"/>
    <property type="project" value="InterPro"/>
</dbReference>
<evidence type="ECO:0000256" key="10">
    <source>
        <dbReference type="ARBA" id="ARBA00022840"/>
    </source>
</evidence>
<comment type="catalytic activity">
    <reaction evidence="14">
        <text>L-seryl-[protein] + ATP = O-phospho-L-seryl-[protein] + ADP + H(+)</text>
        <dbReference type="Rhea" id="RHEA:17989"/>
        <dbReference type="Rhea" id="RHEA-COMP:9863"/>
        <dbReference type="Rhea" id="RHEA-COMP:11604"/>
        <dbReference type="ChEBI" id="CHEBI:15378"/>
        <dbReference type="ChEBI" id="CHEBI:29999"/>
        <dbReference type="ChEBI" id="CHEBI:30616"/>
        <dbReference type="ChEBI" id="CHEBI:83421"/>
        <dbReference type="ChEBI" id="CHEBI:456216"/>
        <dbReference type="EC" id="2.7.11.1"/>
    </reaction>
</comment>
<evidence type="ECO:0000256" key="11">
    <source>
        <dbReference type="ARBA" id="ARBA00023204"/>
    </source>
</evidence>
<name>A0A507CG18_9FUNG</name>
<dbReference type="Gene3D" id="1.10.1070.11">
    <property type="entry name" value="Phosphatidylinositol 3-/4-kinase, catalytic domain"/>
    <property type="match status" value="1"/>
</dbReference>
<dbReference type="InterPro" id="IPR000403">
    <property type="entry name" value="PI3/4_kinase_cat_dom"/>
</dbReference>
<evidence type="ECO:0000256" key="4">
    <source>
        <dbReference type="ARBA" id="ARBA00022527"/>
    </source>
</evidence>
<dbReference type="PROSITE" id="PS50290">
    <property type="entry name" value="PI3_4_KINASE_3"/>
    <property type="match status" value="1"/>
</dbReference>
<dbReference type="SUPFAM" id="SSF56112">
    <property type="entry name" value="Protein kinase-like (PK-like)"/>
    <property type="match status" value="1"/>
</dbReference>
<dbReference type="EC" id="2.7.11.1" evidence="2"/>
<dbReference type="InterPro" id="IPR012582">
    <property type="entry name" value="DNAPKcs_CC3"/>
</dbReference>
<keyword evidence="4" id="KW-0723">Serine/threonine-protein kinase</keyword>
<dbReference type="CDD" id="cd05172">
    <property type="entry name" value="PIKKc_DNA-PK"/>
    <property type="match status" value="1"/>
</dbReference>
<dbReference type="InterPro" id="IPR003152">
    <property type="entry name" value="FATC_dom"/>
</dbReference>
<keyword evidence="18" id="KW-1185">Reference proteome</keyword>
<evidence type="ECO:0000256" key="9">
    <source>
        <dbReference type="ARBA" id="ARBA00022777"/>
    </source>
</evidence>
<dbReference type="PANTHER" id="PTHR11139:SF68">
    <property type="entry name" value="DNA-DEPENDENT PROTEIN KINASE CATALYTIC SUBUNIT"/>
    <property type="match status" value="1"/>
</dbReference>
<dbReference type="SMART" id="SM00146">
    <property type="entry name" value="PI3Kc"/>
    <property type="match status" value="1"/>
</dbReference>
<organism evidence="17 18">
    <name type="scientific">Synchytrium microbalum</name>
    <dbReference type="NCBI Taxonomy" id="1806994"/>
    <lineage>
        <taxon>Eukaryota</taxon>
        <taxon>Fungi</taxon>
        <taxon>Fungi incertae sedis</taxon>
        <taxon>Chytridiomycota</taxon>
        <taxon>Chytridiomycota incertae sedis</taxon>
        <taxon>Chytridiomycetes</taxon>
        <taxon>Synchytriales</taxon>
        <taxon>Synchytriaceae</taxon>
        <taxon>Synchytrium</taxon>
    </lineage>
</organism>
<keyword evidence="8" id="KW-0227">DNA damage</keyword>
<dbReference type="InterPro" id="IPR046803">
    <property type="entry name" value="DNAPKcs_CC1-2"/>
</dbReference>
<keyword evidence="11" id="KW-0234">DNA repair</keyword>
<keyword evidence="9" id="KW-0418">Kinase</keyword>
<feature type="domain" description="PI3K/PI4K catalytic" evidence="15">
    <location>
        <begin position="3611"/>
        <end position="3936"/>
    </location>
</feature>
<sequence>MEDLKTAVRDAFNSAKEGNSQKSGTCIAYIEDIRNVINSTISTSELSLTRPIVLDPVNGLLQTACHALANNMEVDCNQALEFIKMYIEKLELEVALSADHLQTYLLRVIIKGTKSTSKVKAAEALMPLIALSNDLNRDAKVRELFDKLFQHFKPFKASEPKTVVSSIAELLGVVIHYFPKEVDARVVSELLQLLKWHLDQNDAKDSSILLAGIFGSLSHILFSFPDLVTNKFKNEIWTLVDAELNKPRKSHERQANLRSALDLLSNHASIFSDAACKELVNERHEVLDRKKKAGALLEQVKGVLDSVEDFDVKHSHVEEKLFSKCVQALGTLLPVLIAFKFRTIESITSGIFQDIAKVAKRTLTTTDEPAANILIPGLLTGFATGYRTLQGAIPDKEQNIELMNAVVSLVLHNYPRAHEIYKQSMSISLLGFLWALYEKDELRSFWASKAYDLVVLTCSDPTSSDSITLNAPESGRSLYLRLWSALFKGGNVPFQVDRKPHEGDEDYGIRSKEINGTFYELLFDEVMNVILRIPEQLDLSLLKSDEEGGEGSAEVPESDTVEHQIDASDLSHLQAVNQKDYCILVNLVDFTDLLLQNVGSTLFEKWMYVAAESWIAMSRKQHSLVSGFHRLFGLCLRMAKKSNFFNNILKDGLDGEPHNGTEEELRNEVSISQRKCYILFTRHIQDLLVEMQTFKDELLASCLRVVLEAPRELTSVIDFARPLRVSLRFGLTYHPFAELAMDVLESWVDTMPNSVMQPIYKDLLPSLNDYLTSDAIDIQLDADIVDRKGKTKHLDKKKKQRIAAKFIEKADANSAAVFKTLRIRAVRLLGKTGRDAILMMGDRIDTYKKALRWERDQKLNFDLPYPDVKLPIVFDDILPRILELAEVSSDRKTKMAACELIHSLVTLMVGKTDAKADRGQFTVLWSKVFPVMLILSVDVDTTVRELIRPFTLQIIRWLTKYKTSDRPETESILSACFDALASSDGQRRDFAASALETFFEWSIKHTTRAGDDIVNAQTLIARMHDFSKDSNLAKRLGSAMLFNRIHRLFASEQNNSGDHKLVDTYGFELLYYLLQSLRMCDSDPNGEASSRPVIEAIGHMKNIILKYLHVLSETRDEPEVRRSLPTLDGSTNLATVVEWLFRQAGNPEMIYAQHCVMLWRKLVPALSRGGASDWLTAQVNQQRSYLTNIFEPVSIRMPSEQDTRHRDSVAASMRQLISALSGYSFLMVNNLRRPTDILKIPGSVLLVAIVDFLKYAAKVTADDTDEILLRSIDRERARTLRATGVMKVFTFIAELMKSNDRDIVPGIGNVIDNQDFQNLVTYAIFDPSRIGLNPESTQVRDGLPRLLHDLLTVLRRVEPVYNPLIEKFQSQYQSRQGSMIESLDFAFACAILLGSQSLEAVVEPTTFTEWCRDVLDAIAVEWNDEQHVGDYMFFKGLEGWLDIVLNDQVTLKLYCSQFLGFKRQRDFDSVSFKFKFRSFIYQHMVQNWGAKYHDILATYMDNEQLPILISELLEFALEKKEVLAPHLLQLCIHSNLFKVMLEGPQADNSSRLRKILEDLIALHVAINGRDDRQQHKMSTILDFLNTKGVKMLEYVFNDRLVFASNLVGPLLFLKEHNPEMDASLQKFWTPMTFTNDEGLRSRVQKVAHNFLDAFAGTPRPSIMKTLWFLLGSYTSQGYEYVESHDYSRRLIAVVTTIAKTAASDEIILALADTVFAALEVAFNKEDEMNALMNYIIKNAVRQYLIPILQTASVDIVRSIYTKHIKLIIRFFGEEEERRPIVESTRLTRAICCFNLLQISAERLNNIDLNDGGSVVMAASDGTEPMDTRKKLFGKKLIPKALEARGAKGTHNIGNDKLEPQRLEYRQAAYAWVCAFIVLTQKRAEVYLSFLFEKNNFKWEDIIDAKEPPSKDKLNLKAELKAPFVRKRIAELYETPISSSPTQGSWNRSRYLSTQFLLGSSLNVSQPGVPTSTLKSIRASQVSRSQLASSQAAASQAASQAAASQAASSPKLKSQAASQGVQFVDGTSSEDQAIEEDEIDFDIFNQHPCMRGLIAAMQKLHQEALTLSAKADFSQSPSQPASDRMPDWMAKLLTSLKGSHLYIQLFIGKLVINLPRVFQPFSKYWWGPLVELVTRADEFGEGFNYYIQDICLTLMSWMPMDTDPDTRNKADALLREEWQKVEVLFHHLLTNFMEQLVKISPSDRSTDLRNTVRIIERLSDFFRGSFDPPLNALSDLFMHKPEPKLPTAAKTQAEPVLKKTRIAGVFLLCAFAVNCGKAFLDHDDFPRVFTALMSVSNNEDRTKGYTSHLTAVAECAGKILALSEKNGKYFKTIYDETRAQVADQREDTKHPEDAVYFLYGVTRSFPGICDRKDTVWMMSIKRYNSFVPEVRAKVLEVISCTADKIEHLFEELKGFDLLAILRRADNECQLWALTVLMVAFKRTDPPPTMLQIKFYLEDIVSIFPSHPSERCRLSYYSLIMKLRDIFADKIDEEPKELCRFLTSVLMRGLADPYEVVKTLIAQTFNTWLPTETVPRLNAIFSYYSSATEDVFLSFASHLLLMPIKTTPDFTTKVFTDGLDDANFVVRKRRSIDTRWTSSVMKPLFASQEGDHRDNMDVDERRNLIRATNASLVESMSLQQNTPLQIRNFFSVDPTINPTLNSGSARLSSTSYSQISRARDLMSPLRKRTFASTNAGTDFFARIQVRKNKAIDQALQQQREARRTEVSLVREYRIGELPDIQISQQEVIEPLMVLVQRDTDTCQIVLPALATGVLKKLSKNPEAGNFPGIFDKVMEQSPGAVFPFANSMLRVAQSLKPESIKTDRISQLSNASSNQISGVMIIENVLYSIQNSSSNHKRNADEDTPREAVTASMWKQLADLYKSLDYQDIQNAVYESFLTDMPALKFGAAKEAEHDYDAALKIYQEARDGAETAETALKMGNLMLEVMQKLGHWESWIVSIVHVETPDDPNSHVDLEALFNAETAESTLRRFVKSVLRQEKYPSLLKTFVDEVQSDDAKIRVVRQVCPYEWSVSLLKAGYHDQFRQAVVELYSNFVATFQTVNPLSWEVRAKVLSHLPHIVDLDEYENQTRNLPQKLKNGKLEAYLTHLNDRLPSTSDALEIWDDLITSRLVCLQDLTARLDNLMLTDEVDTIPELIKDKMDECRLTFGHVARLNHRGNWATSNLKTVVRGDRKLAAMAHYESAEYYWGLTVMGQEDRDHSIPYADLYGRICSDMLGASLAPETGGQCIQNLLGSYGFSVLFPGAHSQDGVINALIKSSYTALVGSDEKMPTDAKELLRVAEFCNRILQQENLDPDAVKMEKYAAVLTESVMRVMAKGDNSLSHFLPLALRLAEKYPTVRETFSRFASEPPSWVYLRWLPQLSALMDHELLASVVFPVLDAVANDYPSAAIHSLTISGQQLFSYKADNYPNKVKFDQIKAKAQSQTMKTFVVELKRLGEPYVLLSDWKNHVKTILSSKDFNKGSAAKLAIAEIREVLLEGGGDRVQAFARLIRNDVEALIGKGATGRAKGDIPLLKMTEKEFEKKMNELLTNKKVEALSPKNSEYAFSKRLADYSKWMANYPGSDNSSVKLEIPGQYDTNRRPYPWNHSFIQSFKPEVSVMSSLRKPKRLDMIGSDEKVHMWLVKGGEDIRVDQRIQQMFGLMNDIMSKDPHCARDRLHLTTYKVIPMTQNLGIIEWVSNSMPLAVCLNTNAEYVNDYHKSNTAYTKSLPRALQKDTVKDIYERHAKKSRDEVVNSFVAISKMIRKPYLRIFLQELCLTPEAFILLRNEFANSLAALNICMYLLGIGDRHLENYLVDLKSGRLVAIDFGHAFGSATEFLPVPELIPFRHTTVFEEVLSPLGSQGLLHTPMTRVMTAMRDSKEILLNAMDIFVKEPLLEWQERARVGSVKQKKGEEYGEDKDPAVWFPKKKLDIARQKLEGVNPAVVMSQELPASQKQWETTLKGDPGWNIRARVGRKCTTVREQVLCLMDQASDPHIKGKMWSGWSSWI</sequence>
<dbReference type="GO" id="GO:0035556">
    <property type="term" value="P:intracellular signal transduction"/>
    <property type="evidence" value="ECO:0007669"/>
    <property type="project" value="UniProtKB-ARBA"/>
</dbReference>
<dbReference type="InterPro" id="IPR011009">
    <property type="entry name" value="Kinase-like_dom_sf"/>
</dbReference>
<dbReference type="InterPro" id="IPR046804">
    <property type="entry name" value="DNA-PKcs_N"/>
</dbReference>
<dbReference type="Pfam" id="PF19704">
    <property type="entry name" value="DNAPKcs_CC5"/>
    <property type="match status" value="2"/>
</dbReference>
<dbReference type="GO" id="GO:0005730">
    <property type="term" value="C:nucleolus"/>
    <property type="evidence" value="ECO:0007669"/>
    <property type="project" value="UniProtKB-SubCell"/>
</dbReference>
<dbReference type="SMART" id="SM01344">
    <property type="entry name" value="NUC194"/>
    <property type="match status" value="1"/>
</dbReference>
<dbReference type="OrthoDB" id="381190at2759"/>
<evidence type="ECO:0000259" key="16">
    <source>
        <dbReference type="PROSITE" id="PS51190"/>
    </source>
</evidence>
<evidence type="ECO:0000256" key="14">
    <source>
        <dbReference type="ARBA" id="ARBA00048679"/>
    </source>
</evidence>
<keyword evidence="6" id="KW-0808">Transferase</keyword>
<dbReference type="InterPro" id="IPR050517">
    <property type="entry name" value="DDR_Repair_Kinase"/>
</dbReference>
<evidence type="ECO:0000259" key="15">
    <source>
        <dbReference type="PROSITE" id="PS50290"/>
    </source>
</evidence>
<dbReference type="STRING" id="1806994.A0A507CG18"/>
<gene>
    <name evidence="17" type="ORF">SmJEL517_g00919</name>
</gene>
<dbReference type="InterPro" id="IPR003151">
    <property type="entry name" value="PIK-rel_kinase_FAT"/>
</dbReference>
<dbReference type="InterPro" id="IPR036940">
    <property type="entry name" value="PI3/4_kinase_cat_sf"/>
</dbReference>
<evidence type="ECO:0000256" key="12">
    <source>
        <dbReference type="ARBA" id="ARBA00023242"/>
    </source>
</evidence>
<evidence type="ECO:0000256" key="1">
    <source>
        <dbReference type="ARBA" id="ARBA00004604"/>
    </source>
</evidence>
<evidence type="ECO:0000256" key="7">
    <source>
        <dbReference type="ARBA" id="ARBA00022741"/>
    </source>
</evidence>
<dbReference type="GO" id="GO:0000723">
    <property type="term" value="P:telomere maintenance"/>
    <property type="evidence" value="ECO:0007669"/>
    <property type="project" value="TreeGrafter"/>
</dbReference>
<evidence type="ECO:0000313" key="18">
    <source>
        <dbReference type="Proteomes" id="UP000319731"/>
    </source>
</evidence>
<evidence type="ECO:0000256" key="5">
    <source>
        <dbReference type="ARBA" id="ARBA00022553"/>
    </source>
</evidence>
<dbReference type="InterPro" id="IPR037706">
    <property type="entry name" value="DNA-PK_dom"/>
</dbReference>
<reference evidence="17 18" key="1">
    <citation type="journal article" date="2019" name="Sci. Rep.">
        <title>Comparative genomics of chytrid fungi reveal insights into the obligate biotrophic and pathogenic lifestyle of Synchytrium endobioticum.</title>
        <authorList>
            <person name="van de Vossenberg B.T.L.H."/>
            <person name="Warris S."/>
            <person name="Nguyen H.D.T."/>
            <person name="van Gent-Pelzer M.P.E."/>
            <person name="Joly D.L."/>
            <person name="van de Geest H.C."/>
            <person name="Bonants P.J.M."/>
            <person name="Smith D.S."/>
            <person name="Levesque C.A."/>
            <person name="van der Lee T.A.J."/>
        </authorList>
    </citation>
    <scope>NUCLEOTIDE SEQUENCE [LARGE SCALE GENOMIC DNA]</scope>
    <source>
        <strain evidence="17 18">JEL517</strain>
    </source>
</reference>
<dbReference type="SUPFAM" id="SSF48371">
    <property type="entry name" value="ARM repeat"/>
    <property type="match status" value="2"/>
</dbReference>
<dbReference type="InterPro" id="IPR045581">
    <property type="entry name" value="DNAPKcs_CC5"/>
</dbReference>
<proteinExistence type="predicted"/>
<evidence type="ECO:0000256" key="6">
    <source>
        <dbReference type="ARBA" id="ARBA00022679"/>
    </source>
</evidence>
<dbReference type="PROSITE" id="PS51190">
    <property type="entry name" value="FATC"/>
    <property type="match status" value="1"/>
</dbReference>
<dbReference type="PROSITE" id="PS00916">
    <property type="entry name" value="PI3_4_KINASE_2"/>
    <property type="match status" value="1"/>
</dbReference>
<protein>
    <recommendedName>
        <fullName evidence="3">DNA-dependent protein kinase catalytic subunit</fullName>
        <ecNumber evidence="2">2.7.11.1</ecNumber>
    </recommendedName>
</protein>
<accession>A0A507CG18</accession>
<keyword evidence="5" id="KW-0597">Phosphoprotein</keyword>
<dbReference type="GO" id="GO:0005524">
    <property type="term" value="F:ATP binding"/>
    <property type="evidence" value="ECO:0007669"/>
    <property type="project" value="UniProtKB-KW"/>
</dbReference>
<evidence type="ECO:0000256" key="2">
    <source>
        <dbReference type="ARBA" id="ARBA00012513"/>
    </source>
</evidence>
<dbReference type="SMART" id="SM01343">
    <property type="entry name" value="FATC"/>
    <property type="match status" value="1"/>
</dbReference>
<dbReference type="GO" id="GO:0006303">
    <property type="term" value="P:double-strand break repair via nonhomologous end joining"/>
    <property type="evidence" value="ECO:0007669"/>
    <property type="project" value="InterPro"/>
</dbReference>
<evidence type="ECO:0000256" key="3">
    <source>
        <dbReference type="ARBA" id="ARBA00018077"/>
    </source>
</evidence>
<comment type="catalytic activity">
    <reaction evidence="13">
        <text>L-threonyl-[protein] + ATP = O-phospho-L-threonyl-[protein] + ADP + H(+)</text>
        <dbReference type="Rhea" id="RHEA:46608"/>
        <dbReference type="Rhea" id="RHEA-COMP:11060"/>
        <dbReference type="Rhea" id="RHEA-COMP:11605"/>
        <dbReference type="ChEBI" id="CHEBI:15378"/>
        <dbReference type="ChEBI" id="CHEBI:30013"/>
        <dbReference type="ChEBI" id="CHEBI:30616"/>
        <dbReference type="ChEBI" id="CHEBI:61977"/>
        <dbReference type="ChEBI" id="CHEBI:456216"/>
        <dbReference type="EC" id="2.7.11.1"/>
    </reaction>
</comment>
<keyword evidence="10" id="KW-0067">ATP-binding</keyword>
<dbReference type="InterPro" id="IPR016024">
    <property type="entry name" value="ARM-type_fold"/>
</dbReference>
<dbReference type="Proteomes" id="UP000319731">
    <property type="component" value="Unassembled WGS sequence"/>
</dbReference>
<dbReference type="Pfam" id="PF20502">
    <property type="entry name" value="DNAPKcs_CC1-2"/>
    <property type="match status" value="1"/>
</dbReference>
<dbReference type="Pfam" id="PF02259">
    <property type="entry name" value="FAT"/>
    <property type="match status" value="1"/>
</dbReference>
<dbReference type="Gene3D" id="3.30.1010.10">
    <property type="entry name" value="Phosphatidylinositol 3-kinase Catalytic Subunit, Chain A, domain 4"/>
    <property type="match status" value="1"/>
</dbReference>
<comment type="caution">
    <text evidence="17">The sequence shown here is derived from an EMBL/GenBank/DDBJ whole genome shotgun (WGS) entry which is preliminary data.</text>
</comment>
<dbReference type="PANTHER" id="PTHR11139">
    <property type="entry name" value="ATAXIA TELANGIECTASIA MUTATED ATM -RELATED"/>
    <property type="match status" value="1"/>
</dbReference>
<dbReference type="GeneID" id="42002144"/>
<dbReference type="RefSeq" id="XP_031027007.1">
    <property type="nucleotide sequence ID" value="XM_031166847.1"/>
</dbReference>